<dbReference type="Gene3D" id="3.20.20.80">
    <property type="entry name" value="Glycosidases"/>
    <property type="match status" value="1"/>
</dbReference>
<protein>
    <recommendedName>
        <fullName evidence="3">endo-1,4-beta-xylanase</fullName>
        <ecNumber evidence="3">3.2.1.8</ecNumber>
    </recommendedName>
</protein>
<evidence type="ECO:0000256" key="6">
    <source>
        <dbReference type="ARBA" id="ARBA00022801"/>
    </source>
</evidence>
<keyword evidence="5" id="KW-0732">Signal</keyword>
<keyword evidence="4 11" id="KW-0858">Xylan degradation</keyword>
<keyword evidence="7" id="KW-0119">Carbohydrate metabolism</keyword>
<feature type="non-terminal residue" evidence="11">
    <location>
        <position position="129"/>
    </location>
</feature>
<evidence type="ECO:0000256" key="9">
    <source>
        <dbReference type="ARBA" id="ARBA00023326"/>
    </source>
</evidence>
<dbReference type="PANTHER" id="PTHR31490:SF88">
    <property type="entry name" value="BETA-XYLANASE"/>
    <property type="match status" value="1"/>
</dbReference>
<reference evidence="11" key="1">
    <citation type="submission" date="2006-03" db="EMBL/GenBank/DDBJ databases">
        <authorList>
            <person name="Sanchez M.L."/>
            <person name="Perez O."/>
            <person name="Ponce T."/>
        </authorList>
    </citation>
    <scope>NUCLEOTIDE SEQUENCE</scope>
    <source>
        <strain evidence="11">CDBB-531</strain>
    </source>
</reference>
<comment type="similarity">
    <text evidence="2">Belongs to the glycosyl hydrolase 10 (cellulase F) family.</text>
</comment>
<name>A1XM14_9CELL</name>
<comment type="catalytic activity">
    <reaction evidence="1">
        <text>Endohydrolysis of (1-&gt;4)-beta-D-xylosidic linkages in xylans.</text>
        <dbReference type="EC" id="3.2.1.8"/>
    </reaction>
</comment>
<keyword evidence="6 11" id="KW-0378">Hydrolase</keyword>
<organism evidence="11">
    <name type="scientific">Cellulomonas flavigena</name>
    <dbReference type="NCBI Taxonomy" id="1711"/>
    <lineage>
        <taxon>Bacteria</taxon>
        <taxon>Bacillati</taxon>
        <taxon>Actinomycetota</taxon>
        <taxon>Actinomycetes</taxon>
        <taxon>Micrococcales</taxon>
        <taxon>Cellulomonadaceae</taxon>
        <taxon>Cellulomonas</taxon>
    </lineage>
</organism>
<reference evidence="11" key="2">
    <citation type="journal article" date="2008" name="Curr. Microbiol.">
        <title>A bifunctional endoglucanase/endoxylanase from Cellulomonas flavigena with potential use in industrial processes at different pH.</title>
        <authorList>
            <person name="Perez-Avalos O."/>
            <person name="Sanchez-Herrera L.M."/>
            <person name="Salgado L.M."/>
            <person name="Ponce-Noyola T."/>
        </authorList>
    </citation>
    <scope>NUCLEOTIDE SEQUENCE</scope>
    <source>
        <strain evidence="11">CDBB-531</strain>
    </source>
</reference>
<dbReference type="AlphaFoldDB" id="A1XM14"/>
<dbReference type="GO" id="GO:0045493">
    <property type="term" value="P:xylan catabolic process"/>
    <property type="evidence" value="ECO:0007669"/>
    <property type="project" value="UniProtKB-KW"/>
</dbReference>
<dbReference type="InterPro" id="IPR044846">
    <property type="entry name" value="GH10"/>
</dbReference>
<keyword evidence="8 11" id="KW-0326">Glycosidase</keyword>
<dbReference type="BRENDA" id="3.2.1.8">
    <property type="organism ID" value="1234"/>
</dbReference>
<dbReference type="PANTHER" id="PTHR31490">
    <property type="entry name" value="GLYCOSYL HYDROLASE"/>
    <property type="match status" value="1"/>
</dbReference>
<feature type="domain" description="GH10" evidence="10">
    <location>
        <begin position="50"/>
        <end position="129"/>
    </location>
</feature>
<dbReference type="GO" id="GO:0031176">
    <property type="term" value="F:endo-1,4-beta-xylanase activity"/>
    <property type="evidence" value="ECO:0007669"/>
    <property type="project" value="UniProtKB-EC"/>
</dbReference>
<keyword evidence="9" id="KW-0624">Polysaccharide degradation</keyword>
<dbReference type="EMBL" id="DQ441404">
    <property type="protein sequence ID" value="ABD96969.1"/>
    <property type="molecule type" value="Genomic_DNA"/>
</dbReference>
<dbReference type="SMR" id="A1XM14"/>
<sequence length="129" mass="14542">DRTNCPDCTVNEVPATSSASAAVDHRVRALDPLPRHRLAEVHDVRLEHPAAHLAVRDDEPARHLVLRRTAENEMKMDATEPSQNNFNYSSGDQIVNWALQNGKRVRGHALAWHSQQPGWMQNQSGQLLR</sequence>
<evidence type="ECO:0000256" key="5">
    <source>
        <dbReference type="ARBA" id="ARBA00022729"/>
    </source>
</evidence>
<dbReference type="InterPro" id="IPR017853">
    <property type="entry name" value="GH"/>
</dbReference>
<evidence type="ECO:0000259" key="10">
    <source>
        <dbReference type="PROSITE" id="PS51760"/>
    </source>
</evidence>
<evidence type="ECO:0000256" key="8">
    <source>
        <dbReference type="ARBA" id="ARBA00023295"/>
    </source>
</evidence>
<dbReference type="CAZy" id="GH10">
    <property type="family name" value="Glycoside Hydrolase Family 10"/>
</dbReference>
<gene>
    <name evidence="11" type="primary">cnO</name>
</gene>
<dbReference type="InterPro" id="IPR001000">
    <property type="entry name" value="GH10_dom"/>
</dbReference>
<dbReference type="EC" id="3.2.1.8" evidence="3"/>
<evidence type="ECO:0000256" key="4">
    <source>
        <dbReference type="ARBA" id="ARBA00022651"/>
    </source>
</evidence>
<accession>A1XM14</accession>
<evidence type="ECO:0000256" key="2">
    <source>
        <dbReference type="ARBA" id="ARBA00007495"/>
    </source>
</evidence>
<evidence type="ECO:0000313" key="11">
    <source>
        <dbReference type="EMBL" id="ABD96969.1"/>
    </source>
</evidence>
<dbReference type="PROSITE" id="PS51760">
    <property type="entry name" value="GH10_2"/>
    <property type="match status" value="1"/>
</dbReference>
<evidence type="ECO:0000256" key="1">
    <source>
        <dbReference type="ARBA" id="ARBA00000681"/>
    </source>
</evidence>
<evidence type="ECO:0000256" key="7">
    <source>
        <dbReference type="ARBA" id="ARBA00023277"/>
    </source>
</evidence>
<feature type="non-terminal residue" evidence="11">
    <location>
        <position position="1"/>
    </location>
</feature>
<dbReference type="SUPFAM" id="SSF51445">
    <property type="entry name" value="(Trans)glycosidases"/>
    <property type="match status" value="1"/>
</dbReference>
<dbReference type="Pfam" id="PF00331">
    <property type="entry name" value="Glyco_hydro_10"/>
    <property type="match status" value="1"/>
</dbReference>
<evidence type="ECO:0000256" key="3">
    <source>
        <dbReference type="ARBA" id="ARBA00012590"/>
    </source>
</evidence>
<dbReference type="BRENDA" id="3.2.1.136">
    <property type="organism ID" value="1234"/>
</dbReference>
<proteinExistence type="inferred from homology"/>